<dbReference type="EMBL" id="DWXE01000006">
    <property type="protein sequence ID" value="HJB90230.1"/>
    <property type="molecule type" value="Genomic_DNA"/>
</dbReference>
<dbReference type="NCBIfam" id="TIGR03936">
    <property type="entry name" value="sam_1_link_chp"/>
    <property type="match status" value="1"/>
</dbReference>
<proteinExistence type="predicted"/>
<evidence type="ECO:0000313" key="2">
    <source>
        <dbReference type="EMBL" id="HJB90230.1"/>
    </source>
</evidence>
<sequence length="235" mass="26143">MRVRVKFAKYGALRFIGHLDVMRFFQKAIRRAKIDVAYSGGYSPHQIMTFASPLGLGMSSCGEYMDVEINSHQGREDFLARLRSVCPEGIEILDAKALPEGTDNAMASVAAASWEIGFSDCRMSFQAMEAKLPEFLSREEIHVTREGKKGTRQVNIRPGIRACSIRDGKLCVTADSGSSQNIRPEEVAESLLSFCGEPLPDRPGFFSILRRETWMNAGTPQEPDFRPLDAPGEDF</sequence>
<protein>
    <submittedName>
        <fullName evidence="2">TIGR03936 family radical SAM-associated protein</fullName>
    </submittedName>
</protein>
<comment type="caution">
    <text evidence="2">The sequence shown here is derived from an EMBL/GenBank/DDBJ whole genome shotgun (WGS) entry which is preliminary data.</text>
</comment>
<accession>A0A9D2SBS7</accession>
<dbReference type="AlphaFoldDB" id="A0A9D2SBS7"/>
<reference evidence="2" key="1">
    <citation type="journal article" date="2021" name="PeerJ">
        <title>Extensive microbial diversity within the chicken gut microbiome revealed by metagenomics and culture.</title>
        <authorList>
            <person name="Gilroy R."/>
            <person name="Ravi A."/>
            <person name="Getino M."/>
            <person name="Pursley I."/>
            <person name="Horton D.L."/>
            <person name="Alikhan N.F."/>
            <person name="Baker D."/>
            <person name="Gharbi K."/>
            <person name="Hall N."/>
            <person name="Watson M."/>
            <person name="Adriaenssens E.M."/>
            <person name="Foster-Nyarko E."/>
            <person name="Jarju S."/>
            <person name="Secka A."/>
            <person name="Antonio M."/>
            <person name="Oren A."/>
            <person name="Chaudhuri R.R."/>
            <person name="La Ragione R."/>
            <person name="Hildebrand F."/>
            <person name="Pallen M.J."/>
        </authorList>
    </citation>
    <scope>NUCLEOTIDE SEQUENCE</scope>
    <source>
        <strain evidence="2">USAMLcec3-2134</strain>
    </source>
</reference>
<dbReference type="Pfam" id="PF10105">
    <property type="entry name" value="DUF2344"/>
    <property type="match status" value="1"/>
</dbReference>
<dbReference type="InterPro" id="IPR018768">
    <property type="entry name" value="DUF2344"/>
</dbReference>
<reference evidence="2" key="2">
    <citation type="submission" date="2021-04" db="EMBL/GenBank/DDBJ databases">
        <authorList>
            <person name="Gilroy R."/>
        </authorList>
    </citation>
    <scope>NUCLEOTIDE SEQUENCE</scope>
    <source>
        <strain evidence="2">USAMLcec3-2134</strain>
    </source>
</reference>
<evidence type="ECO:0000259" key="1">
    <source>
        <dbReference type="Pfam" id="PF10105"/>
    </source>
</evidence>
<name>A0A9D2SBS7_9FIRM</name>
<evidence type="ECO:0000313" key="3">
    <source>
        <dbReference type="Proteomes" id="UP000886883"/>
    </source>
</evidence>
<gene>
    <name evidence="2" type="ORF">H9763_02050</name>
</gene>
<feature type="domain" description="DUF2344" evidence="1">
    <location>
        <begin position="2"/>
        <end position="184"/>
    </location>
</feature>
<dbReference type="Proteomes" id="UP000886883">
    <property type="component" value="Unassembled WGS sequence"/>
</dbReference>
<organism evidence="2 3">
    <name type="scientific">Candidatus Eisenbergiella merdigallinarum</name>
    <dbReference type="NCBI Taxonomy" id="2838552"/>
    <lineage>
        <taxon>Bacteria</taxon>
        <taxon>Bacillati</taxon>
        <taxon>Bacillota</taxon>
        <taxon>Clostridia</taxon>
        <taxon>Lachnospirales</taxon>
        <taxon>Lachnospiraceae</taxon>
        <taxon>Eisenbergiella</taxon>
    </lineage>
</organism>